<dbReference type="EMBL" id="LQYT01000053">
    <property type="protein sequence ID" value="KYD17744.1"/>
    <property type="molecule type" value="Genomic_DNA"/>
</dbReference>
<evidence type="ECO:0000313" key="2">
    <source>
        <dbReference type="Proteomes" id="UP000075683"/>
    </source>
</evidence>
<comment type="caution">
    <text evidence="1">The sequence shown here is derived from an EMBL/GenBank/DDBJ whole genome shotgun (WGS) entry which is preliminary data.</text>
</comment>
<dbReference type="AlphaFoldDB" id="A0A150LZE3"/>
<organism evidence="1 2">
    <name type="scientific">Caldibacillus debilis</name>
    <dbReference type="NCBI Taxonomy" id="301148"/>
    <lineage>
        <taxon>Bacteria</taxon>
        <taxon>Bacillati</taxon>
        <taxon>Bacillota</taxon>
        <taxon>Bacilli</taxon>
        <taxon>Bacillales</taxon>
        <taxon>Bacillaceae</taxon>
        <taxon>Caldibacillus</taxon>
    </lineage>
</organism>
<accession>A0A150LZE3</accession>
<protein>
    <submittedName>
        <fullName evidence="1">Uncharacterized protein</fullName>
    </submittedName>
</protein>
<evidence type="ECO:0000313" key="1">
    <source>
        <dbReference type="EMBL" id="KYD17744.1"/>
    </source>
</evidence>
<name>A0A150LZE3_9BACI</name>
<reference evidence="1 2" key="1">
    <citation type="submission" date="2016-01" db="EMBL/GenBank/DDBJ databases">
        <title>Draft Genome Sequences of Seven Thermophilic Sporeformers Isolated from Foods.</title>
        <authorList>
            <person name="Berendsen E.M."/>
            <person name="Wells-Bennik M.H."/>
            <person name="Krawcyk A.O."/>
            <person name="De Jong A."/>
            <person name="Holsappel S."/>
            <person name="Eijlander R.T."/>
            <person name="Kuipers O.P."/>
        </authorList>
    </citation>
    <scope>NUCLEOTIDE SEQUENCE [LARGE SCALE GENOMIC DNA]</scope>
    <source>
        <strain evidence="1 2">B4135</strain>
    </source>
</reference>
<proteinExistence type="predicted"/>
<gene>
    <name evidence="1" type="ORF">B4135_2415</name>
</gene>
<dbReference type="Proteomes" id="UP000075683">
    <property type="component" value="Unassembled WGS sequence"/>
</dbReference>
<sequence length="56" mass="6014">MNFSPGLTFIGNRPKGFFLSAEGADPLTAGEARRALQGPVLLQGRAIKKYRRPSPG</sequence>